<dbReference type="PANTHER" id="PTHR13326:SF21">
    <property type="entry name" value="PSEUDOURIDYLATE SYNTHASE PUS7L"/>
    <property type="match status" value="1"/>
</dbReference>
<dbReference type="PROSITE" id="PS50984">
    <property type="entry name" value="TRUD"/>
    <property type="match status" value="1"/>
</dbReference>
<keyword evidence="2" id="KW-0413">Isomerase</keyword>
<dbReference type="Gene3D" id="3.30.2350.20">
    <property type="entry name" value="TruD, catalytic domain"/>
    <property type="match status" value="3"/>
</dbReference>
<dbReference type="PIRSF" id="PIRSF037016">
    <property type="entry name" value="Pseudouridin_synth_euk_prd"/>
    <property type="match status" value="1"/>
</dbReference>
<gene>
    <name evidence="5" type="ORF">NKR19_g369</name>
</gene>
<dbReference type="InterPro" id="IPR011760">
    <property type="entry name" value="PsdUridine_synth_TruD_insert"/>
</dbReference>
<protein>
    <submittedName>
        <fullName evidence="5">Pseudouridine synthase</fullName>
    </submittedName>
</protein>
<dbReference type="InterPro" id="IPR056963">
    <property type="entry name" value="PUS7L_N"/>
</dbReference>
<proteinExistence type="inferred from homology"/>
<feature type="region of interest" description="Disordered" evidence="3">
    <location>
        <begin position="689"/>
        <end position="709"/>
    </location>
</feature>
<sequence length="907" mass="101095">MAHHARKGNHVPAERVASEQLLGITERTSPIDFGWGADIRKRFTDFLVYEVGKDGTVRHLTDFEEREGPKPTHNEPSQRAASAAEPVASQENTPVTVQPIVQADRVLLEQLLGKEVAASLAQLDEAIQAKKPIDNKNMPLLLGVVSDRQKRGSIHQEIRRIFSSRIETSTDSSGNMTAIPFKPMSSNWRGQTQGQGRRTDNRNAQGDSRRDTNRNNGFKSYAQLGGEYLHCTMYKENKDTMDALNLIARMLKIKVSNFGFSGTKDRRAATVQRISIHRQRDANIIWLNTRLQGIKLGDFKYSKHPIQLGQHGGNEFVITLKNVEHARGANCSPAVRLKMIRQSVHIGLRHLNDCGFINYFGLQRFGTHDIGTHELGIRILSGDFEGAVNDILYVEKELARAAQGLTPAPHHRDHRQGMDHVGHNQGADDQMNRARALGLWHMTKDASAALQILPKRFSAETSIIKHLGREGQQRDYMGALLTITRGLRMMYIHAYQSYVWNHIASYRWAKYGTKVIPGDLILLDTQPGIKTGGTDDDTPDMNGEWEAFYAQVQVLSAQDVASGKYTIFDIVLPQPGYDVTYPDNDIGAYYKTFMSSEKGGSLDPYNMRRPQREFSMSGGYRHFIGTFITKPEYLVRTYSNDSEQMYPTDLDLVLQKKANQAQAKKLQPEGKAPSVVKWNEFAKNIKSHDAAQDEAIKRRRSEEPGPSSVRVNETWVETLHDGSLKRAKIAAHRNTEVHDNSQDVKMEDIKIKVENADLASLNSGPATPATTSATELAGQDFLLKRLQEAVAQTPASQVTRSATPMTDMTGGLTPYGQKDAIAMTPNSNSGTHGNTLGPQTVVKPEFESIDADPMAKFSPANYVYEDKVDGDKIAVVLKFQLRSSSYATIVLRELMGTIEGEGKTLSR</sequence>
<dbReference type="AlphaFoldDB" id="A0AA38S2M3"/>
<evidence type="ECO:0000256" key="2">
    <source>
        <dbReference type="ARBA" id="ARBA00023235"/>
    </source>
</evidence>
<name>A0AA38S2M3_9PEZI</name>
<feature type="region of interest" description="Disordered" evidence="3">
    <location>
        <begin position="407"/>
        <end position="427"/>
    </location>
</feature>
<comment type="caution">
    <text evidence="5">The sequence shown here is derived from an EMBL/GenBank/DDBJ whole genome shotgun (WGS) entry which is preliminary data.</text>
</comment>
<accession>A0AA38S2M3</accession>
<dbReference type="EMBL" id="JANBVN010000003">
    <property type="protein sequence ID" value="KAJ9165462.1"/>
    <property type="molecule type" value="Genomic_DNA"/>
</dbReference>
<dbReference type="Proteomes" id="UP001174691">
    <property type="component" value="Unassembled WGS sequence"/>
</dbReference>
<dbReference type="GO" id="GO:0001522">
    <property type="term" value="P:pseudouridine synthesis"/>
    <property type="evidence" value="ECO:0007669"/>
    <property type="project" value="InterPro"/>
</dbReference>
<comment type="similarity">
    <text evidence="1">Belongs to the pseudouridine synthase TruD family.</text>
</comment>
<feature type="compositionally biased region" description="Basic and acidic residues" evidence="3">
    <location>
        <begin position="197"/>
        <end position="213"/>
    </location>
</feature>
<evidence type="ECO:0000256" key="3">
    <source>
        <dbReference type="SAM" id="MobiDB-lite"/>
    </source>
</evidence>
<evidence type="ECO:0000313" key="5">
    <source>
        <dbReference type="EMBL" id="KAJ9165462.1"/>
    </source>
</evidence>
<dbReference type="GO" id="GO:0003723">
    <property type="term" value="F:RNA binding"/>
    <property type="evidence" value="ECO:0007669"/>
    <property type="project" value="InterPro"/>
</dbReference>
<dbReference type="SUPFAM" id="SSF55120">
    <property type="entry name" value="Pseudouridine synthase"/>
    <property type="match status" value="1"/>
</dbReference>
<feature type="domain" description="TRUD" evidence="4">
    <location>
        <begin position="355"/>
        <end position="626"/>
    </location>
</feature>
<evidence type="ECO:0000256" key="1">
    <source>
        <dbReference type="ARBA" id="ARBA00007953"/>
    </source>
</evidence>
<dbReference type="InterPro" id="IPR001656">
    <property type="entry name" value="PsdUridine_synth_TruD"/>
</dbReference>
<reference evidence="5" key="1">
    <citation type="submission" date="2022-07" db="EMBL/GenBank/DDBJ databases">
        <title>Fungi with potential for degradation of polypropylene.</title>
        <authorList>
            <person name="Gostincar C."/>
        </authorList>
    </citation>
    <scope>NUCLEOTIDE SEQUENCE</scope>
    <source>
        <strain evidence="5">EXF-13287</strain>
    </source>
</reference>
<dbReference type="CDD" id="cd02576">
    <property type="entry name" value="PseudoU_synth_ScPUS7"/>
    <property type="match status" value="1"/>
</dbReference>
<dbReference type="Pfam" id="PF23943">
    <property type="entry name" value="PUS7L_N"/>
    <property type="match status" value="1"/>
</dbReference>
<evidence type="ECO:0000313" key="6">
    <source>
        <dbReference type="Proteomes" id="UP001174691"/>
    </source>
</evidence>
<dbReference type="GO" id="GO:0009982">
    <property type="term" value="F:pseudouridine synthase activity"/>
    <property type="evidence" value="ECO:0007669"/>
    <property type="project" value="InterPro"/>
</dbReference>
<dbReference type="InterPro" id="IPR020103">
    <property type="entry name" value="PsdUridine_synth_cat_dom_sf"/>
</dbReference>
<dbReference type="PANTHER" id="PTHR13326">
    <property type="entry name" value="TRNA PSEUDOURIDINE SYNTHASE D"/>
    <property type="match status" value="1"/>
</dbReference>
<feature type="region of interest" description="Disordered" evidence="3">
    <location>
        <begin position="169"/>
        <end position="217"/>
    </location>
</feature>
<feature type="compositionally biased region" description="Basic and acidic residues" evidence="3">
    <location>
        <begin position="61"/>
        <end position="73"/>
    </location>
</feature>
<feature type="region of interest" description="Disordered" evidence="3">
    <location>
        <begin position="61"/>
        <end position="93"/>
    </location>
</feature>
<feature type="compositionally biased region" description="Polar residues" evidence="3">
    <location>
        <begin position="184"/>
        <end position="196"/>
    </location>
</feature>
<dbReference type="GO" id="GO:0005634">
    <property type="term" value="C:nucleus"/>
    <property type="evidence" value="ECO:0007669"/>
    <property type="project" value="TreeGrafter"/>
</dbReference>
<dbReference type="Pfam" id="PF01142">
    <property type="entry name" value="TruD"/>
    <property type="match status" value="2"/>
</dbReference>
<dbReference type="InterPro" id="IPR042214">
    <property type="entry name" value="TruD_catalytic"/>
</dbReference>
<organism evidence="5 6">
    <name type="scientific">Coniochaeta hoffmannii</name>
    <dbReference type="NCBI Taxonomy" id="91930"/>
    <lineage>
        <taxon>Eukaryota</taxon>
        <taxon>Fungi</taxon>
        <taxon>Dikarya</taxon>
        <taxon>Ascomycota</taxon>
        <taxon>Pezizomycotina</taxon>
        <taxon>Sordariomycetes</taxon>
        <taxon>Sordariomycetidae</taxon>
        <taxon>Coniochaetales</taxon>
        <taxon>Coniochaetaceae</taxon>
        <taxon>Coniochaeta</taxon>
    </lineage>
</organism>
<keyword evidence="6" id="KW-1185">Reference proteome</keyword>
<feature type="compositionally biased region" description="Basic and acidic residues" evidence="3">
    <location>
        <begin position="689"/>
        <end position="703"/>
    </location>
</feature>
<evidence type="ECO:0000259" key="4">
    <source>
        <dbReference type="PROSITE" id="PS50984"/>
    </source>
</evidence>